<dbReference type="InterPro" id="IPR036291">
    <property type="entry name" value="NAD(P)-bd_dom_sf"/>
</dbReference>
<dbReference type="SMART" id="SM00822">
    <property type="entry name" value="PKS_KR"/>
    <property type="match status" value="1"/>
</dbReference>
<proteinExistence type="inferred from homology"/>
<evidence type="ECO:0000313" key="6">
    <source>
        <dbReference type="EMBL" id="RCW42882.1"/>
    </source>
</evidence>
<evidence type="ECO:0000256" key="4">
    <source>
        <dbReference type="SAM" id="MobiDB-lite"/>
    </source>
</evidence>
<dbReference type="EMBL" id="QPJC01000008">
    <property type="protein sequence ID" value="RCW42882.1"/>
    <property type="molecule type" value="Genomic_DNA"/>
</dbReference>
<reference evidence="6 7" key="1">
    <citation type="submission" date="2018-07" db="EMBL/GenBank/DDBJ databases">
        <title>Genomic Encyclopedia of Type Strains, Phase III (KMG-III): the genomes of soil and plant-associated and newly described type strains.</title>
        <authorList>
            <person name="Whitman W."/>
        </authorList>
    </citation>
    <scope>NUCLEOTIDE SEQUENCE [LARGE SCALE GENOMIC DNA]</scope>
    <source>
        <strain evidence="6 7">CECT 8575</strain>
    </source>
</reference>
<sequence length="299" mass="32322">MPMQISGKVVAITGAARGIGAQTARELARRGARISLIGLEPEELEAVAVELGNGHAWFEADVTDPDSVEAAMKATVDQLGGIDVVIANAGLAPFGTVNQHDPKAFTKTVDVNLNGVFHTVRAAMPQLIERRGYALVVSSLSAFTPVGGMAAYTASKAGAEALAGALSSEVAHHGVAVGSAHPSWIDTDLVRDASEDLPAFTEMRRRLPWPMRATTSVDECARAFADGVQRRARRIYVPRSIMLMHWLRNLPTSRLMGRLMLPTTRRLMPQLEQQVAELGRSFSSRNQRLQRGDGERPHS</sequence>
<dbReference type="Proteomes" id="UP000253495">
    <property type="component" value="Unassembled WGS sequence"/>
</dbReference>
<dbReference type="PRINTS" id="PR00081">
    <property type="entry name" value="GDHRDH"/>
</dbReference>
<dbReference type="PROSITE" id="PS00061">
    <property type="entry name" value="ADH_SHORT"/>
    <property type="match status" value="1"/>
</dbReference>
<dbReference type="NCBIfam" id="NF004526">
    <property type="entry name" value="PRK05872.1"/>
    <property type="match status" value="1"/>
</dbReference>
<comment type="caution">
    <text evidence="6">The sequence shown here is derived from an EMBL/GenBank/DDBJ whole genome shotgun (WGS) entry which is preliminary data.</text>
</comment>
<comment type="similarity">
    <text evidence="1 3">Belongs to the short-chain dehydrogenases/reductases (SDR) family.</text>
</comment>
<dbReference type="CDD" id="cd05233">
    <property type="entry name" value="SDR_c"/>
    <property type="match status" value="1"/>
</dbReference>
<dbReference type="GO" id="GO:0016020">
    <property type="term" value="C:membrane"/>
    <property type="evidence" value="ECO:0007669"/>
    <property type="project" value="TreeGrafter"/>
</dbReference>
<evidence type="ECO:0000256" key="2">
    <source>
        <dbReference type="ARBA" id="ARBA00023002"/>
    </source>
</evidence>
<dbReference type="InterPro" id="IPR057326">
    <property type="entry name" value="KR_dom"/>
</dbReference>
<dbReference type="AlphaFoldDB" id="A0A368VPU7"/>
<dbReference type="PRINTS" id="PR00080">
    <property type="entry name" value="SDRFAMILY"/>
</dbReference>
<accession>A0A368VPU7</accession>
<evidence type="ECO:0000256" key="1">
    <source>
        <dbReference type="ARBA" id="ARBA00006484"/>
    </source>
</evidence>
<organism evidence="6 7">
    <name type="scientific">Halopolyspora algeriensis</name>
    <dbReference type="NCBI Taxonomy" id="1500506"/>
    <lineage>
        <taxon>Bacteria</taxon>
        <taxon>Bacillati</taxon>
        <taxon>Actinomycetota</taxon>
        <taxon>Actinomycetes</taxon>
        <taxon>Actinomycetes incertae sedis</taxon>
        <taxon>Halopolyspora</taxon>
    </lineage>
</organism>
<keyword evidence="2" id="KW-0560">Oxidoreductase</keyword>
<dbReference type="InterPro" id="IPR002347">
    <property type="entry name" value="SDR_fam"/>
</dbReference>
<dbReference type="SUPFAM" id="SSF51735">
    <property type="entry name" value="NAD(P)-binding Rossmann-fold domains"/>
    <property type="match status" value="1"/>
</dbReference>
<evidence type="ECO:0000313" key="7">
    <source>
        <dbReference type="Proteomes" id="UP000253495"/>
    </source>
</evidence>
<feature type="region of interest" description="Disordered" evidence="4">
    <location>
        <begin position="279"/>
        <end position="299"/>
    </location>
</feature>
<dbReference type="PANTHER" id="PTHR44196:SF1">
    <property type="entry name" value="DEHYDROGENASE_REDUCTASE SDR FAMILY MEMBER 7B"/>
    <property type="match status" value="1"/>
</dbReference>
<feature type="compositionally biased region" description="Basic and acidic residues" evidence="4">
    <location>
        <begin position="290"/>
        <end position="299"/>
    </location>
</feature>
<dbReference type="Pfam" id="PF00106">
    <property type="entry name" value="adh_short"/>
    <property type="match status" value="1"/>
</dbReference>
<evidence type="ECO:0000256" key="3">
    <source>
        <dbReference type="RuleBase" id="RU000363"/>
    </source>
</evidence>
<keyword evidence="7" id="KW-1185">Reference proteome</keyword>
<evidence type="ECO:0000259" key="5">
    <source>
        <dbReference type="SMART" id="SM00822"/>
    </source>
</evidence>
<name>A0A368VPU7_9ACTN</name>
<dbReference type="Gene3D" id="3.40.50.720">
    <property type="entry name" value="NAD(P)-binding Rossmann-like Domain"/>
    <property type="match status" value="1"/>
</dbReference>
<feature type="domain" description="Ketoreductase" evidence="5">
    <location>
        <begin position="8"/>
        <end position="187"/>
    </location>
</feature>
<dbReference type="PANTHER" id="PTHR44196">
    <property type="entry name" value="DEHYDROGENASE/REDUCTASE SDR FAMILY MEMBER 7B"/>
    <property type="match status" value="1"/>
</dbReference>
<gene>
    <name evidence="6" type="ORF">DFQ14_108142</name>
</gene>
<dbReference type="OrthoDB" id="3743899at2"/>
<dbReference type="InterPro" id="IPR020904">
    <property type="entry name" value="Sc_DH/Rdtase_CS"/>
</dbReference>
<dbReference type="GO" id="GO:0016491">
    <property type="term" value="F:oxidoreductase activity"/>
    <property type="evidence" value="ECO:0007669"/>
    <property type="project" value="UniProtKB-KW"/>
</dbReference>
<protein>
    <recommendedName>
        <fullName evidence="5">Ketoreductase domain-containing protein</fullName>
    </recommendedName>
</protein>